<organism evidence="1 2">
    <name type="scientific">Methanococcus maripaludis</name>
    <name type="common">Methanococcus deltae</name>
    <dbReference type="NCBI Taxonomy" id="39152"/>
    <lineage>
        <taxon>Archaea</taxon>
        <taxon>Methanobacteriati</taxon>
        <taxon>Methanobacteriota</taxon>
        <taxon>Methanomada group</taxon>
        <taxon>Methanococci</taxon>
        <taxon>Methanococcales</taxon>
        <taxon>Methanococcaceae</taxon>
        <taxon>Methanococcus</taxon>
    </lineage>
</organism>
<sequence>MKTIILDFIKTHDINLPIKDEDIHDVYDKMMDTPTIQAGLFALLGDVSSEYKRCPHCQSVINTLIQEYGAGAQCECKLGEDGDMDFGETLPGDASTESYNCPACGRVICTHDDDAVAFFKTGIAEVE</sequence>
<proteinExistence type="predicted"/>
<reference evidence="1 2" key="1">
    <citation type="submission" date="2020-07" db="EMBL/GenBank/DDBJ databases">
        <title>Genomic Encyclopedia of Type Strains, Phase IV (KMG-V): Genome sequencing to study the core and pangenomes of soil and plant-associated prokaryotes.</title>
        <authorList>
            <person name="Whitman W."/>
        </authorList>
    </citation>
    <scope>NUCLEOTIDE SEQUENCE [LARGE SCALE GENOMIC DNA]</scope>
    <source>
        <strain evidence="1 2">A1</strain>
    </source>
</reference>
<evidence type="ECO:0000313" key="2">
    <source>
        <dbReference type="Proteomes" id="UP000564425"/>
    </source>
</evidence>
<dbReference type="RefSeq" id="WP_181501615.1">
    <property type="nucleotide sequence ID" value="NZ_JACDUH010000003.1"/>
</dbReference>
<comment type="caution">
    <text evidence="1">The sequence shown here is derived from an EMBL/GenBank/DDBJ whole genome shotgun (WGS) entry which is preliminary data.</text>
</comment>
<name>A0A7J9NX18_METMI</name>
<evidence type="ECO:0000313" key="1">
    <source>
        <dbReference type="EMBL" id="MBA2851795.1"/>
    </source>
</evidence>
<dbReference type="AlphaFoldDB" id="A0A7J9NX18"/>
<accession>A0A7J9NX18</accession>
<dbReference type="Proteomes" id="UP000564425">
    <property type="component" value="Unassembled WGS sequence"/>
</dbReference>
<gene>
    <name evidence="1" type="ORF">HNP86_001954</name>
</gene>
<protein>
    <submittedName>
        <fullName evidence="1">Uncharacterized protein with PIN domain</fullName>
    </submittedName>
</protein>
<dbReference type="EMBL" id="JACDUH010000003">
    <property type="protein sequence ID" value="MBA2851795.1"/>
    <property type="molecule type" value="Genomic_DNA"/>
</dbReference>